<keyword evidence="11" id="KW-1185">Reference proteome</keyword>
<evidence type="ECO:0000256" key="4">
    <source>
        <dbReference type="ARBA" id="ARBA00022692"/>
    </source>
</evidence>
<comment type="caution">
    <text evidence="10">The sequence shown here is derived from an EMBL/GenBank/DDBJ whole genome shotgun (WGS) entry which is preliminary data.</text>
</comment>
<keyword evidence="3" id="KW-1003">Cell membrane</keyword>
<evidence type="ECO:0000256" key="9">
    <source>
        <dbReference type="SAM" id="Phobius"/>
    </source>
</evidence>
<evidence type="ECO:0000256" key="2">
    <source>
        <dbReference type="ARBA" id="ARBA00022448"/>
    </source>
</evidence>
<dbReference type="Pfam" id="PF25539">
    <property type="entry name" value="Bestrophin_2"/>
    <property type="match status" value="1"/>
</dbReference>
<evidence type="ECO:0000256" key="8">
    <source>
        <dbReference type="ARBA" id="ARBA00034708"/>
    </source>
</evidence>
<comment type="similarity">
    <text evidence="8">Belongs to the anion channel-forming bestrophin (TC 1.A.46) family.</text>
</comment>
<evidence type="ECO:0000256" key="5">
    <source>
        <dbReference type="ARBA" id="ARBA00022989"/>
    </source>
</evidence>
<protein>
    <submittedName>
        <fullName evidence="10">Putative membrane protein</fullName>
    </submittedName>
</protein>
<feature type="transmembrane region" description="Helical" evidence="9">
    <location>
        <begin position="24"/>
        <end position="44"/>
    </location>
</feature>
<dbReference type="RefSeq" id="WP_183790153.1">
    <property type="nucleotide sequence ID" value="NZ_JACIDU010000003.1"/>
</dbReference>
<keyword evidence="6" id="KW-0406">Ion transport</keyword>
<feature type="transmembrane region" description="Helical" evidence="9">
    <location>
        <begin position="221"/>
        <end position="252"/>
    </location>
</feature>
<comment type="subcellular location">
    <subcellularLocation>
        <location evidence="1">Cell membrane</location>
        <topology evidence="1">Multi-pass membrane protein</topology>
    </subcellularLocation>
</comment>
<evidence type="ECO:0000256" key="7">
    <source>
        <dbReference type="ARBA" id="ARBA00023136"/>
    </source>
</evidence>
<dbReference type="PANTHER" id="PTHR33281:SF19">
    <property type="entry name" value="VOLTAGE-DEPENDENT ANION CHANNEL-FORMING PROTEIN YNEE"/>
    <property type="match status" value="1"/>
</dbReference>
<sequence>MIVHPRPTLLKLFFIRRGTMIRKIWPQLLAVALMSAAIVYIHHIKPDYLPFYNSSGPFTLLGIALSIFLSFRNNACYDRWWEARKQWGDMIHVSRVIIRQTMVLSGTEEGERIRERVLRLVMTHIQAMVPHLRPSAENKALSMLSGALLERYKVSRNPPAAILEEVSSELAGAMRKGLISDISFQMIDNTITHLAHTQVACERILLTPVPFGYSLLLHRTAYIFCFLLPFGFADLLSWSTPIAAALVAYTFFGLDALGDELEDPFGTEENDLPLAAMAEIAGLSIREALGEKDLPPLPQPNDFLLL</sequence>
<keyword evidence="2" id="KW-0813">Transport</keyword>
<dbReference type="AlphaFoldDB" id="A0A7W6JZR9"/>
<dbReference type="EMBL" id="JACIDU010000003">
    <property type="protein sequence ID" value="MBB4102520.1"/>
    <property type="molecule type" value="Genomic_DNA"/>
</dbReference>
<organism evidence="10 11">
    <name type="scientific">Allorhizobium borbori</name>
    <dbReference type="NCBI Taxonomy" id="485907"/>
    <lineage>
        <taxon>Bacteria</taxon>
        <taxon>Pseudomonadati</taxon>
        <taxon>Pseudomonadota</taxon>
        <taxon>Alphaproteobacteria</taxon>
        <taxon>Hyphomicrobiales</taxon>
        <taxon>Rhizobiaceae</taxon>
        <taxon>Rhizobium/Agrobacterium group</taxon>
        <taxon>Allorhizobium</taxon>
    </lineage>
</organism>
<dbReference type="Proteomes" id="UP000584824">
    <property type="component" value="Unassembled WGS sequence"/>
</dbReference>
<feature type="transmembrane region" description="Helical" evidence="9">
    <location>
        <begin position="50"/>
        <end position="71"/>
    </location>
</feature>
<keyword evidence="4 9" id="KW-0812">Transmembrane</keyword>
<evidence type="ECO:0000313" key="10">
    <source>
        <dbReference type="EMBL" id="MBB4102520.1"/>
    </source>
</evidence>
<keyword evidence="7 9" id="KW-0472">Membrane</keyword>
<evidence type="ECO:0000256" key="3">
    <source>
        <dbReference type="ARBA" id="ARBA00022475"/>
    </source>
</evidence>
<keyword evidence="5 9" id="KW-1133">Transmembrane helix</keyword>
<gene>
    <name evidence="10" type="ORF">GGQ66_001055</name>
</gene>
<evidence type="ECO:0000256" key="1">
    <source>
        <dbReference type="ARBA" id="ARBA00004651"/>
    </source>
</evidence>
<dbReference type="InterPro" id="IPR044669">
    <property type="entry name" value="YneE/VCCN1/2-like"/>
</dbReference>
<accession>A0A7W6JZR9</accession>
<name>A0A7W6JZR9_9HYPH</name>
<proteinExistence type="inferred from homology"/>
<dbReference type="PANTHER" id="PTHR33281">
    <property type="entry name" value="UPF0187 PROTEIN YNEE"/>
    <property type="match status" value="1"/>
</dbReference>
<dbReference type="GO" id="GO:0005886">
    <property type="term" value="C:plasma membrane"/>
    <property type="evidence" value="ECO:0007669"/>
    <property type="project" value="UniProtKB-SubCell"/>
</dbReference>
<reference evidence="10 11" key="1">
    <citation type="submission" date="2020-08" db="EMBL/GenBank/DDBJ databases">
        <title>Genomic Encyclopedia of Type Strains, Phase IV (KMG-IV): sequencing the most valuable type-strain genomes for metagenomic binning, comparative biology and taxonomic classification.</title>
        <authorList>
            <person name="Goeker M."/>
        </authorList>
    </citation>
    <scope>NUCLEOTIDE SEQUENCE [LARGE SCALE GENOMIC DNA]</scope>
    <source>
        <strain evidence="10 11">DSM 26385</strain>
    </source>
</reference>
<evidence type="ECO:0000256" key="6">
    <source>
        <dbReference type="ARBA" id="ARBA00023065"/>
    </source>
</evidence>
<dbReference type="GO" id="GO:0005254">
    <property type="term" value="F:chloride channel activity"/>
    <property type="evidence" value="ECO:0007669"/>
    <property type="project" value="InterPro"/>
</dbReference>
<evidence type="ECO:0000313" key="11">
    <source>
        <dbReference type="Proteomes" id="UP000584824"/>
    </source>
</evidence>